<dbReference type="Pfam" id="PF00443">
    <property type="entry name" value="UCH"/>
    <property type="match status" value="1"/>
</dbReference>
<dbReference type="PANTHER" id="PTHR24006">
    <property type="entry name" value="UBIQUITIN CARBOXYL-TERMINAL HYDROLASE"/>
    <property type="match status" value="1"/>
</dbReference>
<evidence type="ECO:0000313" key="2">
    <source>
        <dbReference type="EnsemblPlants" id="Solyc08g048410.2.1"/>
    </source>
</evidence>
<dbReference type="SMR" id="A0A3Q7HNW7"/>
<protein>
    <recommendedName>
        <fullName evidence="1">USP domain-containing protein</fullName>
    </recommendedName>
</protein>
<dbReference type="SUPFAM" id="SSF54001">
    <property type="entry name" value="Cysteine proteinases"/>
    <property type="match status" value="1"/>
</dbReference>
<dbReference type="GO" id="GO:0016579">
    <property type="term" value="P:protein deubiquitination"/>
    <property type="evidence" value="ECO:0007669"/>
    <property type="project" value="InterPro"/>
</dbReference>
<evidence type="ECO:0000259" key="1">
    <source>
        <dbReference type="PROSITE" id="PS50235"/>
    </source>
</evidence>
<proteinExistence type="predicted"/>
<feature type="domain" description="USP" evidence="1">
    <location>
        <begin position="1"/>
        <end position="167"/>
    </location>
</feature>
<dbReference type="InterPro" id="IPR050164">
    <property type="entry name" value="Peptidase_C19"/>
</dbReference>
<dbReference type="GO" id="GO:0004843">
    <property type="term" value="F:cysteine-type deubiquitinase activity"/>
    <property type="evidence" value="ECO:0000318"/>
    <property type="project" value="GO_Central"/>
</dbReference>
<dbReference type="GO" id="GO:0005634">
    <property type="term" value="C:nucleus"/>
    <property type="evidence" value="ECO:0000318"/>
    <property type="project" value="GO_Central"/>
</dbReference>
<name>A0A3Q7HNW7_SOLLC</name>
<dbReference type="InterPro" id="IPR028889">
    <property type="entry name" value="USP"/>
</dbReference>
<dbReference type="InterPro" id="IPR001394">
    <property type="entry name" value="Peptidase_C19_UCH"/>
</dbReference>
<dbReference type="GO" id="GO:0005829">
    <property type="term" value="C:cytosol"/>
    <property type="evidence" value="ECO:0000318"/>
    <property type="project" value="GO_Central"/>
</dbReference>
<dbReference type="InterPro" id="IPR038765">
    <property type="entry name" value="Papain-like_cys_pep_sf"/>
</dbReference>
<sequence length="167" mass="19392">MANETCQPIENNCGCSSVTRETLIDLRLDIEEVDTVPTTVESFTKNKKIEFSCERCKTQGPFEKKLLVNHPPDVAVLHLKRFKNNGLIVKKMEKHRHASLYSMMLLRNFLFSEEIKYNLHVVIVLSGLPISSGHYHNFIHCASNKWYKFDDEKVDYVQEYLVLAEQT</sequence>
<reference evidence="2" key="1">
    <citation type="journal article" date="2012" name="Nature">
        <title>The tomato genome sequence provides insights into fleshy fruit evolution.</title>
        <authorList>
            <consortium name="Tomato Genome Consortium"/>
        </authorList>
    </citation>
    <scope>NUCLEOTIDE SEQUENCE [LARGE SCALE GENOMIC DNA]</scope>
    <source>
        <strain evidence="2">cv. Heinz 1706</strain>
    </source>
</reference>
<dbReference type="OMA" id="MANETCQ"/>
<organism evidence="2">
    <name type="scientific">Solanum lycopersicum</name>
    <name type="common">Tomato</name>
    <name type="synonym">Lycopersicon esculentum</name>
    <dbReference type="NCBI Taxonomy" id="4081"/>
    <lineage>
        <taxon>Eukaryota</taxon>
        <taxon>Viridiplantae</taxon>
        <taxon>Streptophyta</taxon>
        <taxon>Embryophyta</taxon>
        <taxon>Tracheophyta</taxon>
        <taxon>Spermatophyta</taxon>
        <taxon>Magnoliopsida</taxon>
        <taxon>eudicotyledons</taxon>
        <taxon>Gunneridae</taxon>
        <taxon>Pentapetalae</taxon>
        <taxon>asterids</taxon>
        <taxon>lamiids</taxon>
        <taxon>Solanales</taxon>
        <taxon>Solanaceae</taxon>
        <taxon>Solanoideae</taxon>
        <taxon>Solaneae</taxon>
        <taxon>Solanum</taxon>
        <taxon>Solanum subgen. Lycopersicon</taxon>
    </lineage>
</organism>
<dbReference type="PaxDb" id="4081-Solyc08g048410.1.1"/>
<dbReference type="Gramene" id="Solyc08g048410.2.1">
    <property type="protein sequence ID" value="Solyc08g048410.2.1"/>
    <property type="gene ID" value="Solyc08g048410.2"/>
</dbReference>
<reference evidence="2" key="2">
    <citation type="submission" date="2019-01" db="UniProtKB">
        <authorList>
            <consortium name="EnsemblPlants"/>
        </authorList>
    </citation>
    <scope>IDENTIFICATION</scope>
    <source>
        <strain evidence="2">cv. Heinz 1706</strain>
    </source>
</reference>
<dbReference type="Proteomes" id="UP000004994">
    <property type="component" value="Chromosome 8"/>
</dbReference>
<dbReference type="GO" id="GO:0031647">
    <property type="term" value="P:regulation of protein stability"/>
    <property type="evidence" value="ECO:0000318"/>
    <property type="project" value="GO_Central"/>
</dbReference>
<accession>A0A3Q7HNW7</accession>
<dbReference type="PANTHER" id="PTHR24006:SF747">
    <property type="entry name" value="UBIQUITIN CARBOXYL-TERMINAL HYDROLASE 20"/>
    <property type="match status" value="1"/>
</dbReference>
<dbReference type="AlphaFoldDB" id="A0A3Q7HNW7"/>
<dbReference type="PROSITE" id="PS50235">
    <property type="entry name" value="USP_3"/>
    <property type="match status" value="1"/>
</dbReference>
<keyword evidence="3" id="KW-1185">Reference proteome</keyword>
<dbReference type="InParanoid" id="A0A3Q7HNW7"/>
<dbReference type="EnsemblPlants" id="Solyc08g048410.2.1">
    <property type="protein sequence ID" value="Solyc08g048410.2.1"/>
    <property type="gene ID" value="Solyc08g048410.2"/>
</dbReference>
<evidence type="ECO:0000313" key="3">
    <source>
        <dbReference type="Proteomes" id="UP000004994"/>
    </source>
</evidence>
<dbReference type="Gene3D" id="3.90.70.10">
    <property type="entry name" value="Cysteine proteinases"/>
    <property type="match status" value="1"/>
</dbReference>